<feature type="compositionally biased region" description="Basic and acidic residues" evidence="1">
    <location>
        <begin position="249"/>
        <end position="262"/>
    </location>
</feature>
<comment type="caution">
    <text evidence="2">The sequence shown here is derived from an EMBL/GenBank/DDBJ whole genome shotgun (WGS) entry which is preliminary data.</text>
</comment>
<protein>
    <submittedName>
        <fullName evidence="2">Uncharacterized protein</fullName>
    </submittedName>
</protein>
<dbReference type="Proteomes" id="UP001054902">
    <property type="component" value="Unassembled WGS sequence"/>
</dbReference>
<dbReference type="EMBL" id="BLLK01000020">
    <property type="protein sequence ID" value="GFH45465.1"/>
    <property type="molecule type" value="Genomic_DNA"/>
</dbReference>
<accession>A0AAD3CIX0</accession>
<name>A0AAD3CIX0_9STRA</name>
<sequence length="477" mass="54995">MQSTKRGREAENEVDRLDPWIEVDIDSESGELSFDQTFLSLLFDKEQIQHLYDCHNLLEVKDLSHYDIPLQPDLITYPKWINYQIIYHVSQREEDDACEAFFIIGRDKQSGKKVYIAIEEVFGKRHFFPFENDDRSIPVLQISYVMTDDREKASEFLSEIDPDKILQIDVSNVLEDDWNCIFEWKDDYVKNMGHSNAGYCGVTVFEAIISAVPFSKIEHLKDVQDDNGWDKENIEIDSPSSSKKRKLDTRKSSEKELVHQDEMSNSTSYVTATEVVDSPVQFPHEHIANVAEKMTQHADPSGPVQLPHEHISNNVEKMTQHAETSVDVAIQPIRHDQLPSTFHRSISMEAQKDDSGHYLPYEEIQEVDFKTEKNDHKLGAMFGIIGVVCLALILHKRENLQDYLDFAKSTLQEVKEIAFIPKILVLVEGFKRWISEYVAFVHEDASLFWEAVKLGDYENAFGRLGISVPSIFSERDV</sequence>
<evidence type="ECO:0000313" key="2">
    <source>
        <dbReference type="EMBL" id="GFH45465.1"/>
    </source>
</evidence>
<reference evidence="2 3" key="1">
    <citation type="journal article" date="2021" name="Sci. Rep.">
        <title>The genome of the diatom Chaetoceros tenuissimus carries an ancient integrated fragment of an extant virus.</title>
        <authorList>
            <person name="Hongo Y."/>
            <person name="Kimura K."/>
            <person name="Takaki Y."/>
            <person name="Yoshida Y."/>
            <person name="Baba S."/>
            <person name="Kobayashi G."/>
            <person name="Nagasaki K."/>
            <person name="Hano T."/>
            <person name="Tomaru Y."/>
        </authorList>
    </citation>
    <scope>NUCLEOTIDE SEQUENCE [LARGE SCALE GENOMIC DNA]</scope>
    <source>
        <strain evidence="2 3">NIES-3715</strain>
    </source>
</reference>
<feature type="region of interest" description="Disordered" evidence="1">
    <location>
        <begin position="229"/>
        <end position="266"/>
    </location>
</feature>
<keyword evidence="3" id="KW-1185">Reference proteome</keyword>
<gene>
    <name evidence="2" type="ORF">CTEN210_01939</name>
</gene>
<proteinExistence type="predicted"/>
<dbReference type="AlphaFoldDB" id="A0AAD3CIX0"/>
<evidence type="ECO:0000256" key="1">
    <source>
        <dbReference type="SAM" id="MobiDB-lite"/>
    </source>
</evidence>
<organism evidence="2 3">
    <name type="scientific">Chaetoceros tenuissimus</name>
    <dbReference type="NCBI Taxonomy" id="426638"/>
    <lineage>
        <taxon>Eukaryota</taxon>
        <taxon>Sar</taxon>
        <taxon>Stramenopiles</taxon>
        <taxon>Ochrophyta</taxon>
        <taxon>Bacillariophyta</taxon>
        <taxon>Coscinodiscophyceae</taxon>
        <taxon>Chaetocerotophycidae</taxon>
        <taxon>Chaetocerotales</taxon>
        <taxon>Chaetocerotaceae</taxon>
        <taxon>Chaetoceros</taxon>
    </lineage>
</organism>
<evidence type="ECO:0000313" key="3">
    <source>
        <dbReference type="Proteomes" id="UP001054902"/>
    </source>
</evidence>